<evidence type="ECO:0000313" key="1">
    <source>
        <dbReference type="EMBL" id="KAJ2761588.1"/>
    </source>
</evidence>
<gene>
    <name evidence="1" type="ORF">IWQ57_006009</name>
</gene>
<dbReference type="Proteomes" id="UP001140234">
    <property type="component" value="Unassembled WGS sequence"/>
</dbReference>
<sequence>MLQVVQDVFGGVPFVVTPAWSAAVQVLAVLSLVASALVLGAVGWIWVRHKKYLSRLSLRVSGYVALADMLNAAMAIVLQHNPVMLAASRGVLRLILWAYMFSTLAGVFLTLSISVQLHLSTFTRVRVGTYMRLERFYVPASFLVAAILPAIQVAVMRGISWDPLMHSFKWPTDVWRVRLALWMCSYAWIVATIVYCAAIALLVSLRIWQMWRNSVEIAAAADAPRVPEKWDWSRLAASPPTSVAGSQCTLEAGPETPVSPQTPGTGRPGYVVTLTGSDSKTGQPVAVRTFVDKRRFLMSMQRLACYPLVPVITQLGTVAMNMTSAPVRSLYIYGTTAPAALGLLNLVVFLLNPALPDILRDAVHGPA</sequence>
<name>A0ACC1JLI4_9FUNG</name>
<comment type="caution">
    <text evidence="1">The sequence shown here is derived from an EMBL/GenBank/DDBJ whole genome shotgun (WGS) entry which is preliminary data.</text>
</comment>
<proteinExistence type="predicted"/>
<accession>A0ACC1JLI4</accession>
<dbReference type="EMBL" id="JANBUJ010003186">
    <property type="protein sequence ID" value="KAJ2761588.1"/>
    <property type="molecule type" value="Genomic_DNA"/>
</dbReference>
<organism evidence="1 2">
    <name type="scientific">Coemansia nantahalensis</name>
    <dbReference type="NCBI Taxonomy" id="2789366"/>
    <lineage>
        <taxon>Eukaryota</taxon>
        <taxon>Fungi</taxon>
        <taxon>Fungi incertae sedis</taxon>
        <taxon>Zoopagomycota</taxon>
        <taxon>Kickxellomycotina</taxon>
        <taxon>Kickxellomycetes</taxon>
        <taxon>Kickxellales</taxon>
        <taxon>Kickxellaceae</taxon>
        <taxon>Coemansia</taxon>
    </lineage>
</organism>
<reference evidence="1" key="1">
    <citation type="submission" date="2022-07" db="EMBL/GenBank/DDBJ databases">
        <title>Phylogenomic reconstructions and comparative analyses of Kickxellomycotina fungi.</title>
        <authorList>
            <person name="Reynolds N.K."/>
            <person name="Stajich J.E."/>
            <person name="Barry K."/>
            <person name="Grigoriev I.V."/>
            <person name="Crous P."/>
            <person name="Smith M.E."/>
        </authorList>
    </citation>
    <scope>NUCLEOTIDE SEQUENCE</scope>
    <source>
        <strain evidence="1">CBS 109366</strain>
    </source>
</reference>
<keyword evidence="2" id="KW-1185">Reference proteome</keyword>
<protein>
    <submittedName>
        <fullName evidence="1">Uncharacterized protein</fullName>
    </submittedName>
</protein>
<evidence type="ECO:0000313" key="2">
    <source>
        <dbReference type="Proteomes" id="UP001140234"/>
    </source>
</evidence>